<evidence type="ECO:0000256" key="1">
    <source>
        <dbReference type="SAM" id="Phobius"/>
    </source>
</evidence>
<protein>
    <submittedName>
        <fullName evidence="2">Uncharacterized protein</fullName>
    </submittedName>
</protein>
<dbReference type="Proteomes" id="UP000594638">
    <property type="component" value="Unassembled WGS sequence"/>
</dbReference>
<name>A0A8S0SRA5_OLEEU</name>
<comment type="caution">
    <text evidence="2">The sequence shown here is derived from an EMBL/GenBank/DDBJ whole genome shotgun (WGS) entry which is preliminary data.</text>
</comment>
<feature type="non-terminal residue" evidence="2">
    <location>
        <position position="1"/>
    </location>
</feature>
<evidence type="ECO:0000313" key="2">
    <source>
        <dbReference type="EMBL" id="CAA2995327.1"/>
    </source>
</evidence>
<gene>
    <name evidence="2" type="ORF">OLEA9_A035217</name>
</gene>
<reference evidence="2 3" key="1">
    <citation type="submission" date="2019-12" db="EMBL/GenBank/DDBJ databases">
        <authorList>
            <person name="Alioto T."/>
            <person name="Alioto T."/>
            <person name="Gomez Garrido J."/>
        </authorList>
    </citation>
    <scope>NUCLEOTIDE SEQUENCE [LARGE SCALE GENOMIC DNA]</scope>
</reference>
<keyword evidence="1" id="KW-0472">Membrane</keyword>
<keyword evidence="1" id="KW-0812">Transmembrane</keyword>
<proteinExistence type="predicted"/>
<keyword evidence="1" id="KW-1133">Transmembrane helix</keyword>
<keyword evidence="3" id="KW-1185">Reference proteome</keyword>
<feature type="transmembrane region" description="Helical" evidence="1">
    <location>
        <begin position="12"/>
        <end position="32"/>
    </location>
</feature>
<dbReference type="AlphaFoldDB" id="A0A8S0SRA5"/>
<evidence type="ECO:0000313" key="3">
    <source>
        <dbReference type="Proteomes" id="UP000594638"/>
    </source>
</evidence>
<sequence length="50" mass="5821">LQRETMGPPSSLFLWITFFSSSSSVFSSSFFLKWPVFNSERVMIWYGAFS</sequence>
<dbReference type="EMBL" id="CACTIH010005497">
    <property type="protein sequence ID" value="CAA2995327.1"/>
    <property type="molecule type" value="Genomic_DNA"/>
</dbReference>
<organism evidence="2 3">
    <name type="scientific">Olea europaea subsp. europaea</name>
    <dbReference type="NCBI Taxonomy" id="158383"/>
    <lineage>
        <taxon>Eukaryota</taxon>
        <taxon>Viridiplantae</taxon>
        <taxon>Streptophyta</taxon>
        <taxon>Embryophyta</taxon>
        <taxon>Tracheophyta</taxon>
        <taxon>Spermatophyta</taxon>
        <taxon>Magnoliopsida</taxon>
        <taxon>eudicotyledons</taxon>
        <taxon>Gunneridae</taxon>
        <taxon>Pentapetalae</taxon>
        <taxon>asterids</taxon>
        <taxon>lamiids</taxon>
        <taxon>Lamiales</taxon>
        <taxon>Oleaceae</taxon>
        <taxon>Oleeae</taxon>
        <taxon>Olea</taxon>
    </lineage>
</organism>
<accession>A0A8S0SRA5</accession>